<sequence>MRDNHDVRANPPVSRRELTHLCLTTPTTRVQDGRMPEPGDVVISLSADEALILFDLLHRWEGEERISPPLHAGEQVALWNLSCLLERELLEPFDARYGELVAGARSRLTATE</sequence>
<evidence type="ECO:0000313" key="1">
    <source>
        <dbReference type="EMBL" id="GAA2114876.1"/>
    </source>
</evidence>
<reference evidence="1 2" key="1">
    <citation type="journal article" date="2019" name="Int. J. Syst. Evol. Microbiol.">
        <title>The Global Catalogue of Microorganisms (GCM) 10K type strain sequencing project: providing services to taxonomists for standard genome sequencing and annotation.</title>
        <authorList>
            <consortium name="The Broad Institute Genomics Platform"/>
            <consortium name="The Broad Institute Genome Sequencing Center for Infectious Disease"/>
            <person name="Wu L."/>
            <person name="Ma J."/>
        </authorList>
    </citation>
    <scope>NUCLEOTIDE SEQUENCE [LARGE SCALE GENOMIC DNA]</scope>
    <source>
        <strain evidence="1 2">JCM 16021</strain>
    </source>
</reference>
<dbReference type="Proteomes" id="UP001500575">
    <property type="component" value="Unassembled WGS sequence"/>
</dbReference>
<keyword evidence="2" id="KW-1185">Reference proteome</keyword>
<protein>
    <submittedName>
        <fullName evidence="1">Uncharacterized protein</fullName>
    </submittedName>
</protein>
<organism evidence="1 2">
    <name type="scientific">Nocardioides bigeumensis</name>
    <dbReference type="NCBI Taxonomy" id="433657"/>
    <lineage>
        <taxon>Bacteria</taxon>
        <taxon>Bacillati</taxon>
        <taxon>Actinomycetota</taxon>
        <taxon>Actinomycetes</taxon>
        <taxon>Propionibacteriales</taxon>
        <taxon>Nocardioidaceae</taxon>
        <taxon>Nocardioides</taxon>
    </lineage>
</organism>
<name>A0ABN2XPA6_9ACTN</name>
<dbReference type="EMBL" id="BAAAQQ010000002">
    <property type="protein sequence ID" value="GAA2114876.1"/>
    <property type="molecule type" value="Genomic_DNA"/>
</dbReference>
<comment type="caution">
    <text evidence="1">The sequence shown here is derived from an EMBL/GenBank/DDBJ whole genome shotgun (WGS) entry which is preliminary data.</text>
</comment>
<gene>
    <name evidence="1" type="ORF">GCM10009843_03670</name>
</gene>
<dbReference type="RefSeq" id="WP_344301888.1">
    <property type="nucleotide sequence ID" value="NZ_BAAAQQ010000002.1"/>
</dbReference>
<evidence type="ECO:0000313" key="2">
    <source>
        <dbReference type="Proteomes" id="UP001500575"/>
    </source>
</evidence>
<accession>A0ABN2XPA6</accession>
<proteinExistence type="predicted"/>